<comment type="caution">
    <text evidence="6">The sequence shown here is derived from an EMBL/GenBank/DDBJ whole genome shotgun (WGS) entry which is preliminary data.</text>
</comment>
<dbReference type="AlphaFoldDB" id="A0A9W9JU01"/>
<dbReference type="SMART" id="SM00066">
    <property type="entry name" value="GAL4"/>
    <property type="match status" value="1"/>
</dbReference>
<evidence type="ECO:0000256" key="3">
    <source>
        <dbReference type="ARBA" id="ARBA00023163"/>
    </source>
</evidence>
<evidence type="ECO:0000256" key="4">
    <source>
        <dbReference type="ARBA" id="ARBA00023242"/>
    </source>
</evidence>
<evidence type="ECO:0000313" key="6">
    <source>
        <dbReference type="EMBL" id="KAJ5081673.1"/>
    </source>
</evidence>
<protein>
    <recommendedName>
        <fullName evidence="5">Zn(2)-C6 fungal-type domain-containing protein</fullName>
    </recommendedName>
</protein>
<dbReference type="CDD" id="cd00067">
    <property type="entry name" value="GAL4"/>
    <property type="match status" value="1"/>
</dbReference>
<keyword evidence="1" id="KW-0805">Transcription regulation</keyword>
<dbReference type="PANTHER" id="PTHR47654">
    <property type="entry name" value="ZN(II)2CYS6 TRANSCRIPTION FACTOR (EUROFUNG)-RELATED"/>
    <property type="match status" value="1"/>
</dbReference>
<dbReference type="Gene3D" id="4.10.240.10">
    <property type="entry name" value="Zn(2)-C6 fungal-type DNA-binding domain"/>
    <property type="match status" value="1"/>
</dbReference>
<reference evidence="6" key="1">
    <citation type="submission" date="2022-11" db="EMBL/GenBank/DDBJ databases">
        <authorList>
            <person name="Petersen C."/>
        </authorList>
    </citation>
    <scope>NUCLEOTIDE SEQUENCE</scope>
    <source>
        <strain evidence="6">IBT 34128</strain>
    </source>
</reference>
<dbReference type="EMBL" id="JAPMSZ010000012">
    <property type="protein sequence ID" value="KAJ5081673.1"/>
    <property type="molecule type" value="Genomic_DNA"/>
</dbReference>
<dbReference type="PANTHER" id="PTHR47654:SF1">
    <property type="entry name" value="ZN(II)2CYS6 TRANSCRIPTION FACTOR (EUROFUNG)"/>
    <property type="match status" value="1"/>
</dbReference>
<keyword evidence="7" id="KW-1185">Reference proteome</keyword>
<dbReference type="RefSeq" id="XP_056506960.1">
    <property type="nucleotide sequence ID" value="XM_056660462.1"/>
</dbReference>
<dbReference type="GO" id="GO:0008270">
    <property type="term" value="F:zinc ion binding"/>
    <property type="evidence" value="ECO:0007669"/>
    <property type="project" value="InterPro"/>
</dbReference>
<dbReference type="OrthoDB" id="10261408at2759"/>
<dbReference type="PROSITE" id="PS50048">
    <property type="entry name" value="ZN2_CY6_FUNGAL_2"/>
    <property type="match status" value="1"/>
</dbReference>
<gene>
    <name evidence="6" type="ORF">NUU61_009937</name>
</gene>
<dbReference type="GO" id="GO:0000981">
    <property type="term" value="F:DNA-binding transcription factor activity, RNA polymerase II-specific"/>
    <property type="evidence" value="ECO:0007669"/>
    <property type="project" value="InterPro"/>
</dbReference>
<feature type="domain" description="Zn(2)-C6 fungal-type" evidence="5">
    <location>
        <begin position="91"/>
        <end position="121"/>
    </location>
</feature>
<proteinExistence type="predicted"/>
<keyword evidence="3" id="KW-0804">Transcription</keyword>
<reference evidence="6" key="2">
    <citation type="journal article" date="2023" name="IMA Fungus">
        <title>Comparative genomic study of the Penicillium genus elucidates a diverse pangenome and 15 lateral gene transfer events.</title>
        <authorList>
            <person name="Petersen C."/>
            <person name="Sorensen T."/>
            <person name="Nielsen M.R."/>
            <person name="Sondergaard T.E."/>
            <person name="Sorensen J.L."/>
            <person name="Fitzpatrick D.A."/>
            <person name="Frisvad J.C."/>
            <person name="Nielsen K.L."/>
        </authorList>
    </citation>
    <scope>NUCLEOTIDE SEQUENCE</scope>
    <source>
        <strain evidence="6">IBT 34128</strain>
    </source>
</reference>
<evidence type="ECO:0000256" key="1">
    <source>
        <dbReference type="ARBA" id="ARBA00023015"/>
    </source>
</evidence>
<dbReference type="InterPro" id="IPR001138">
    <property type="entry name" value="Zn2Cys6_DnaBD"/>
</dbReference>
<evidence type="ECO:0000256" key="2">
    <source>
        <dbReference type="ARBA" id="ARBA00023125"/>
    </source>
</evidence>
<dbReference type="InterPro" id="IPR053230">
    <property type="entry name" value="Trans_reg_galc"/>
</dbReference>
<sequence length="189" mass="21308">MDETPDQYDASFLESLSDPDSFRVLDSELDESSQPVDLPEDCLFNGPARNHVDRSIEIPFRRLQPEPNHKVAIPRASTTRSRSNRARVLQACKSCQELKTKCSGHRPICHRCEELGLDCNYGERKREITAKSPIIRKIEDLSSQVHILGSLLCEIYPRLDTESAKRVSQSLNKVGIVSCLISTLPETCI</sequence>
<dbReference type="Pfam" id="PF00172">
    <property type="entry name" value="Zn_clus"/>
    <property type="match status" value="1"/>
</dbReference>
<dbReference type="SUPFAM" id="SSF57701">
    <property type="entry name" value="Zn2/Cys6 DNA-binding domain"/>
    <property type="match status" value="1"/>
</dbReference>
<dbReference type="InterPro" id="IPR036864">
    <property type="entry name" value="Zn2-C6_fun-type_DNA-bd_sf"/>
</dbReference>
<accession>A0A9W9JU01</accession>
<organism evidence="6 7">
    <name type="scientific">Penicillium alfredii</name>
    <dbReference type="NCBI Taxonomy" id="1506179"/>
    <lineage>
        <taxon>Eukaryota</taxon>
        <taxon>Fungi</taxon>
        <taxon>Dikarya</taxon>
        <taxon>Ascomycota</taxon>
        <taxon>Pezizomycotina</taxon>
        <taxon>Eurotiomycetes</taxon>
        <taxon>Eurotiomycetidae</taxon>
        <taxon>Eurotiales</taxon>
        <taxon>Aspergillaceae</taxon>
        <taxon>Penicillium</taxon>
    </lineage>
</organism>
<keyword evidence="4" id="KW-0539">Nucleus</keyword>
<dbReference type="Proteomes" id="UP001141434">
    <property type="component" value="Unassembled WGS sequence"/>
</dbReference>
<evidence type="ECO:0000259" key="5">
    <source>
        <dbReference type="PROSITE" id="PS50048"/>
    </source>
</evidence>
<name>A0A9W9JU01_9EURO</name>
<dbReference type="GeneID" id="81399631"/>
<dbReference type="GO" id="GO:0003677">
    <property type="term" value="F:DNA binding"/>
    <property type="evidence" value="ECO:0007669"/>
    <property type="project" value="UniProtKB-KW"/>
</dbReference>
<evidence type="ECO:0000313" key="7">
    <source>
        <dbReference type="Proteomes" id="UP001141434"/>
    </source>
</evidence>
<keyword evidence="2" id="KW-0238">DNA-binding</keyword>